<name>A0A1L7XQD4_9HELO</name>
<evidence type="ECO:0000313" key="2">
    <source>
        <dbReference type="EMBL" id="CZR67225.1"/>
    </source>
</evidence>
<evidence type="ECO:0000256" key="1">
    <source>
        <dbReference type="SAM" id="MobiDB-lite"/>
    </source>
</evidence>
<feature type="compositionally biased region" description="Pro residues" evidence="1">
    <location>
        <begin position="129"/>
        <end position="138"/>
    </location>
</feature>
<evidence type="ECO:0000313" key="3">
    <source>
        <dbReference type="Proteomes" id="UP000184330"/>
    </source>
</evidence>
<protein>
    <submittedName>
        <fullName evidence="2">Uncharacterized protein</fullName>
    </submittedName>
</protein>
<dbReference type="Proteomes" id="UP000184330">
    <property type="component" value="Unassembled WGS sequence"/>
</dbReference>
<feature type="compositionally biased region" description="Polar residues" evidence="1">
    <location>
        <begin position="149"/>
        <end position="166"/>
    </location>
</feature>
<dbReference type="AlphaFoldDB" id="A0A1L7XQD4"/>
<dbReference type="EMBL" id="FJOG01000042">
    <property type="protein sequence ID" value="CZR67225.1"/>
    <property type="molecule type" value="Genomic_DNA"/>
</dbReference>
<gene>
    <name evidence="2" type="ORF">PAC_17124</name>
</gene>
<organism evidence="2 3">
    <name type="scientific">Phialocephala subalpina</name>
    <dbReference type="NCBI Taxonomy" id="576137"/>
    <lineage>
        <taxon>Eukaryota</taxon>
        <taxon>Fungi</taxon>
        <taxon>Dikarya</taxon>
        <taxon>Ascomycota</taxon>
        <taxon>Pezizomycotina</taxon>
        <taxon>Leotiomycetes</taxon>
        <taxon>Helotiales</taxon>
        <taxon>Mollisiaceae</taxon>
        <taxon>Phialocephala</taxon>
        <taxon>Phialocephala fortinii species complex</taxon>
    </lineage>
</organism>
<reference evidence="2 3" key="1">
    <citation type="submission" date="2016-03" db="EMBL/GenBank/DDBJ databases">
        <authorList>
            <person name="Ploux O."/>
        </authorList>
    </citation>
    <scope>NUCLEOTIDE SEQUENCE [LARGE SCALE GENOMIC DNA]</scope>
    <source>
        <strain evidence="2 3">UAMH 11012</strain>
    </source>
</reference>
<proteinExistence type="predicted"/>
<keyword evidence="3" id="KW-1185">Reference proteome</keyword>
<sequence length="206" mass="23062">MPTTSQTAIPKSHSGVGAREREMLSTLAAVFTDIATDVFRTELGGIRNETGEVQRLLQGMQDALYTAIRLQWQSMQRMEEIWAKIEEWGVRFLPPNQEKDLSPPSSPSNSKLESRMPPQSHKMRSQPPFSNPQPPPSNPRTSTHHASDTQHQAANPQPHANTQNQYAAAPDPPPLTYTFSPMNPLPGEDENLRNIFDDALLQFNQP</sequence>
<feature type="region of interest" description="Disordered" evidence="1">
    <location>
        <begin position="94"/>
        <end position="191"/>
    </location>
</feature>
<accession>A0A1L7XQD4</accession>